<comment type="caution">
    <text evidence="7">The sequence shown here is derived from an EMBL/GenBank/DDBJ whole genome shotgun (WGS) entry which is preliminary data.</text>
</comment>
<dbReference type="InterPro" id="IPR017455">
    <property type="entry name" value="Znf_FYVE-rel"/>
</dbReference>
<dbReference type="InterPro" id="IPR011011">
    <property type="entry name" value="Znf_FYVE_PHD"/>
</dbReference>
<feature type="compositionally biased region" description="Low complexity" evidence="5">
    <location>
        <begin position="108"/>
        <end position="125"/>
    </location>
</feature>
<dbReference type="PANTHER" id="PTHR46275:SF1">
    <property type="entry name" value="HEPATOCYTE GROWTH FACTOR-REGULATED TYROSINE KINASE SUBSTRATE"/>
    <property type="match status" value="1"/>
</dbReference>
<dbReference type="Gene3D" id="3.30.40.10">
    <property type="entry name" value="Zinc/RING finger domain, C3HC4 (zinc finger)"/>
    <property type="match status" value="1"/>
</dbReference>
<keyword evidence="2 4" id="KW-0863">Zinc-finger</keyword>
<dbReference type="GO" id="GO:0005769">
    <property type="term" value="C:early endosome"/>
    <property type="evidence" value="ECO:0007669"/>
    <property type="project" value="TreeGrafter"/>
</dbReference>
<dbReference type="InterPro" id="IPR013083">
    <property type="entry name" value="Znf_RING/FYVE/PHD"/>
</dbReference>
<reference evidence="7" key="1">
    <citation type="submission" date="2016-09" db="EMBL/GenBank/DDBJ databases">
        <authorList>
            <person name="Hebert L."/>
            <person name="Moumen B."/>
        </authorList>
    </citation>
    <scope>NUCLEOTIDE SEQUENCE [LARGE SCALE GENOMIC DNA]</scope>
    <source>
        <strain evidence="7">OVI</strain>
    </source>
</reference>
<organism evidence="7 8">
    <name type="scientific">Trypanosoma equiperdum</name>
    <dbReference type="NCBI Taxonomy" id="5694"/>
    <lineage>
        <taxon>Eukaryota</taxon>
        <taxon>Discoba</taxon>
        <taxon>Euglenozoa</taxon>
        <taxon>Kinetoplastea</taxon>
        <taxon>Metakinetoplastina</taxon>
        <taxon>Trypanosomatida</taxon>
        <taxon>Trypanosomatidae</taxon>
        <taxon>Trypanosoma</taxon>
    </lineage>
</organism>
<dbReference type="InterPro" id="IPR017073">
    <property type="entry name" value="HGS/VPS27"/>
</dbReference>
<dbReference type="Pfam" id="PF01363">
    <property type="entry name" value="FYVE"/>
    <property type="match status" value="1"/>
</dbReference>
<dbReference type="PROSITE" id="PS50178">
    <property type="entry name" value="ZF_FYVE"/>
    <property type="match status" value="1"/>
</dbReference>
<feature type="compositionally biased region" description="Basic and acidic residues" evidence="5">
    <location>
        <begin position="39"/>
        <end position="94"/>
    </location>
</feature>
<dbReference type="SMART" id="SM00064">
    <property type="entry name" value="FYVE"/>
    <property type="match status" value="1"/>
</dbReference>
<gene>
    <name evidence="7" type="ORF">TEOVI_000127100</name>
</gene>
<evidence type="ECO:0000259" key="6">
    <source>
        <dbReference type="PROSITE" id="PS50178"/>
    </source>
</evidence>
<evidence type="ECO:0000256" key="3">
    <source>
        <dbReference type="ARBA" id="ARBA00022833"/>
    </source>
</evidence>
<dbReference type="GeneID" id="92375211"/>
<evidence type="ECO:0000256" key="2">
    <source>
        <dbReference type="ARBA" id="ARBA00022771"/>
    </source>
</evidence>
<evidence type="ECO:0000313" key="7">
    <source>
        <dbReference type="EMBL" id="SCU69702.1"/>
    </source>
</evidence>
<keyword evidence="8" id="KW-1185">Reference proteome</keyword>
<evidence type="ECO:0000313" key="8">
    <source>
        <dbReference type="Proteomes" id="UP000195570"/>
    </source>
</evidence>
<evidence type="ECO:0000256" key="5">
    <source>
        <dbReference type="SAM" id="MobiDB-lite"/>
    </source>
</evidence>
<sequence length="321" mass="37901">MALLEHVSVMDMAKIYSEMATDHHAEKIWGELRAALQERRERSERRKAELLRQQREREEEEELRRQQEAEEERRQQEEEERRQREEEEERERRREERRKRREEELAAEEAAALAEQEAAEEAAALAREEERRQKEERRRLRREARERERQLRAEEEALAAEEARRKEERKSQKAAWEEYVASHPLEFCEVKQTIEQKKVQHTAKGPSQVNKDLFNRIYAPKCPECGTKFSLPPSLWECTVCFRQKQRRVKVWQPDDSTTTCMVCRGSIGRFSRHHCRNCGRLVCAKCSGALATIPSVGFTEAVKVCDDCARQGKGEGAPQK</sequence>
<keyword evidence="3" id="KW-0862">Zinc</keyword>
<protein>
    <submittedName>
        <fullName evidence="7">Predicted zinc finger protein</fullName>
    </submittedName>
</protein>
<evidence type="ECO:0000256" key="1">
    <source>
        <dbReference type="ARBA" id="ARBA00022723"/>
    </source>
</evidence>
<keyword evidence="1" id="KW-0479">Metal-binding</keyword>
<feature type="region of interest" description="Disordered" evidence="5">
    <location>
        <begin position="39"/>
        <end position="139"/>
    </location>
</feature>
<dbReference type="AlphaFoldDB" id="A0A1G4IC31"/>
<name>A0A1G4IC31_TRYEQ</name>
<feature type="domain" description="FYVE-type" evidence="6">
    <location>
        <begin position="255"/>
        <end position="314"/>
    </location>
</feature>
<dbReference type="SUPFAM" id="SSF57903">
    <property type="entry name" value="FYVE/PHD zinc finger"/>
    <property type="match status" value="1"/>
</dbReference>
<dbReference type="GO" id="GO:0031623">
    <property type="term" value="P:receptor internalization"/>
    <property type="evidence" value="ECO:0007669"/>
    <property type="project" value="TreeGrafter"/>
</dbReference>
<dbReference type="GO" id="GO:0043130">
    <property type="term" value="F:ubiquitin binding"/>
    <property type="evidence" value="ECO:0007669"/>
    <property type="project" value="TreeGrafter"/>
</dbReference>
<proteinExistence type="predicted"/>
<dbReference type="PANTHER" id="PTHR46275">
    <property type="entry name" value="HEPATOCYTE GROWTH FACTOR-REGULATED TYROSINE KINASE SUBSTRATE"/>
    <property type="match status" value="1"/>
</dbReference>
<dbReference type="GO" id="GO:0008270">
    <property type="term" value="F:zinc ion binding"/>
    <property type="evidence" value="ECO:0007669"/>
    <property type="project" value="UniProtKB-KW"/>
</dbReference>
<dbReference type="EMBL" id="CZPT02001290">
    <property type="protein sequence ID" value="SCU69702.1"/>
    <property type="molecule type" value="Genomic_DNA"/>
</dbReference>
<accession>A0A1G4IC31</accession>
<feature type="compositionally biased region" description="Basic and acidic residues" evidence="5">
    <location>
        <begin position="126"/>
        <end position="139"/>
    </location>
</feature>
<dbReference type="RefSeq" id="XP_067080617.1">
    <property type="nucleotide sequence ID" value="XM_067224516.1"/>
</dbReference>
<evidence type="ECO:0000256" key="4">
    <source>
        <dbReference type="PROSITE-ProRule" id="PRU00091"/>
    </source>
</evidence>
<dbReference type="InterPro" id="IPR000306">
    <property type="entry name" value="Znf_FYVE"/>
</dbReference>
<dbReference type="VEuPathDB" id="TriTrypDB:TEOVI_000127100"/>
<dbReference type="Proteomes" id="UP000195570">
    <property type="component" value="Unassembled WGS sequence"/>
</dbReference>
<dbReference type="GO" id="GO:0032456">
    <property type="term" value="P:endocytic recycling"/>
    <property type="evidence" value="ECO:0007669"/>
    <property type="project" value="TreeGrafter"/>
</dbReference>